<feature type="domain" description="Major facilitator superfamily (MFS) profile" evidence="8">
    <location>
        <begin position="82"/>
        <end position="557"/>
    </location>
</feature>
<evidence type="ECO:0000256" key="5">
    <source>
        <dbReference type="ARBA" id="ARBA00023136"/>
    </source>
</evidence>
<dbReference type="Proteomes" id="UP001307889">
    <property type="component" value="Chromosome 6"/>
</dbReference>
<gene>
    <name evidence="9" type="ORF">NTJ_08918</name>
</gene>
<evidence type="ECO:0000256" key="6">
    <source>
        <dbReference type="SAM" id="MobiDB-lite"/>
    </source>
</evidence>
<dbReference type="EMBL" id="AP028914">
    <property type="protein sequence ID" value="BES96109.1"/>
    <property type="molecule type" value="Genomic_DNA"/>
</dbReference>
<keyword evidence="10" id="KW-1185">Reference proteome</keyword>
<dbReference type="SUPFAM" id="SSF103473">
    <property type="entry name" value="MFS general substrate transporter"/>
    <property type="match status" value="1"/>
</dbReference>
<feature type="transmembrane region" description="Helical" evidence="7">
    <location>
        <begin position="348"/>
        <end position="369"/>
    </location>
</feature>
<organism evidence="9 10">
    <name type="scientific">Nesidiocoris tenuis</name>
    <dbReference type="NCBI Taxonomy" id="355587"/>
    <lineage>
        <taxon>Eukaryota</taxon>
        <taxon>Metazoa</taxon>
        <taxon>Ecdysozoa</taxon>
        <taxon>Arthropoda</taxon>
        <taxon>Hexapoda</taxon>
        <taxon>Insecta</taxon>
        <taxon>Pterygota</taxon>
        <taxon>Neoptera</taxon>
        <taxon>Paraneoptera</taxon>
        <taxon>Hemiptera</taxon>
        <taxon>Heteroptera</taxon>
        <taxon>Panheteroptera</taxon>
        <taxon>Cimicomorpha</taxon>
        <taxon>Miridae</taxon>
        <taxon>Dicyphina</taxon>
        <taxon>Nesidiocoris</taxon>
    </lineage>
</organism>
<feature type="transmembrane region" description="Helical" evidence="7">
    <location>
        <begin position="148"/>
        <end position="165"/>
    </location>
</feature>
<feature type="transmembrane region" description="Helical" evidence="7">
    <location>
        <begin position="472"/>
        <end position="499"/>
    </location>
</feature>
<feature type="transmembrane region" description="Helical" evidence="7">
    <location>
        <begin position="422"/>
        <end position="440"/>
    </location>
</feature>
<evidence type="ECO:0000256" key="3">
    <source>
        <dbReference type="ARBA" id="ARBA00022692"/>
    </source>
</evidence>
<reference evidence="9 10" key="1">
    <citation type="submission" date="2023-09" db="EMBL/GenBank/DDBJ databases">
        <title>Nesidiocoris tenuis whole genome shotgun sequence.</title>
        <authorList>
            <person name="Shibata T."/>
            <person name="Shimoda M."/>
            <person name="Kobayashi T."/>
            <person name="Uehara T."/>
        </authorList>
    </citation>
    <scope>NUCLEOTIDE SEQUENCE [LARGE SCALE GENOMIC DNA]</scope>
    <source>
        <strain evidence="9 10">Japan</strain>
    </source>
</reference>
<keyword evidence="2" id="KW-0813">Transport</keyword>
<dbReference type="InterPro" id="IPR020846">
    <property type="entry name" value="MFS_dom"/>
</dbReference>
<feature type="compositionally biased region" description="Basic and acidic residues" evidence="6">
    <location>
        <begin position="24"/>
        <end position="36"/>
    </location>
</feature>
<feature type="transmembrane region" description="Helical" evidence="7">
    <location>
        <begin position="205"/>
        <end position="228"/>
    </location>
</feature>
<evidence type="ECO:0000256" key="4">
    <source>
        <dbReference type="ARBA" id="ARBA00022989"/>
    </source>
</evidence>
<evidence type="ECO:0000259" key="8">
    <source>
        <dbReference type="PROSITE" id="PS50850"/>
    </source>
</evidence>
<name>A0ABN7AX65_9HEMI</name>
<keyword evidence="5 7" id="KW-0472">Membrane</keyword>
<accession>A0ABN7AX65</accession>
<dbReference type="Gene3D" id="1.20.1250.20">
    <property type="entry name" value="MFS general substrate transporter like domains"/>
    <property type="match status" value="1"/>
</dbReference>
<evidence type="ECO:0000256" key="1">
    <source>
        <dbReference type="ARBA" id="ARBA00004141"/>
    </source>
</evidence>
<feature type="transmembrane region" description="Helical" evidence="7">
    <location>
        <begin position="535"/>
        <end position="555"/>
    </location>
</feature>
<dbReference type="PANTHER" id="PTHR23511:SF36">
    <property type="entry name" value="EG:BACR7A4.13 PROTEIN-RELATED"/>
    <property type="match status" value="1"/>
</dbReference>
<evidence type="ECO:0000313" key="9">
    <source>
        <dbReference type="EMBL" id="BES96109.1"/>
    </source>
</evidence>
<evidence type="ECO:0000256" key="2">
    <source>
        <dbReference type="ARBA" id="ARBA00022448"/>
    </source>
</evidence>
<feature type="transmembrane region" description="Helical" evidence="7">
    <location>
        <begin position="511"/>
        <end position="529"/>
    </location>
</feature>
<evidence type="ECO:0000256" key="7">
    <source>
        <dbReference type="SAM" id="Phobius"/>
    </source>
</evidence>
<feature type="transmembrane region" description="Helical" evidence="7">
    <location>
        <begin position="80"/>
        <end position="107"/>
    </location>
</feature>
<dbReference type="Pfam" id="PF07690">
    <property type="entry name" value="MFS_1"/>
    <property type="match status" value="1"/>
</dbReference>
<dbReference type="PANTHER" id="PTHR23511">
    <property type="entry name" value="SYNAPTIC VESICLE GLYCOPROTEIN 2"/>
    <property type="match status" value="1"/>
</dbReference>
<keyword evidence="4 7" id="KW-1133">Transmembrane helix</keyword>
<comment type="subcellular location">
    <subcellularLocation>
        <location evidence="1">Membrane</location>
        <topology evidence="1">Multi-pass membrane protein</topology>
    </subcellularLocation>
</comment>
<dbReference type="InterPro" id="IPR011701">
    <property type="entry name" value="MFS"/>
</dbReference>
<feature type="transmembrane region" description="Helical" evidence="7">
    <location>
        <begin position="171"/>
        <end position="193"/>
    </location>
</feature>
<feature type="compositionally biased region" description="Polar residues" evidence="6">
    <location>
        <begin position="41"/>
        <end position="53"/>
    </location>
</feature>
<feature type="transmembrane region" description="Helical" evidence="7">
    <location>
        <begin position="248"/>
        <end position="270"/>
    </location>
</feature>
<dbReference type="PROSITE" id="PS50850">
    <property type="entry name" value="MFS"/>
    <property type="match status" value="1"/>
</dbReference>
<feature type="region of interest" description="Disordered" evidence="6">
    <location>
        <begin position="18"/>
        <end position="60"/>
    </location>
</feature>
<feature type="transmembrane region" description="Helical" evidence="7">
    <location>
        <begin position="119"/>
        <end position="139"/>
    </location>
</feature>
<evidence type="ECO:0000313" key="10">
    <source>
        <dbReference type="Proteomes" id="UP001307889"/>
    </source>
</evidence>
<keyword evidence="3 7" id="KW-0812">Transmembrane</keyword>
<dbReference type="InterPro" id="IPR036259">
    <property type="entry name" value="MFS_trans_sf"/>
</dbReference>
<sequence>MKEKFGYLNRFFNPSHTVEITSEEEPRNDEREKKIEGISFRSRTSFQTQSSIPKNGKNESRESVDFETAISSAGFGKFNYFLLLVSVPATMSSGIVTGSVSIVLPAVGCHFEATNFEKGLLQVSTYIGMIVTAFFWGFASDSFGRKKLLMYGFLLDGLVGIGASLSPSLGVMIFFKILGGALNSGPFSIFMAYLSEIFLKEYRDFAVLSSGIFSAFGNIVQPVLGYLLMSYAPFQPWELFDNYTIAPWRLFLFICAMPSLLSGIGSIFMLESPKFLLEKGRRDEALGVFKTMYSVNTGMPASSFPVHTLHDVRSASLIVSSNLEPSMSFFQRVRKGMRQSLNLFRPPFVGRLSIFMIIQFGAMAAMNSFRLWLPQLFTLAENARLANSSSSEAGFCEAISASNNVPATQQCGMASPAPYTNMMIVNSGFLVSQLLFVFCVKYFGKKLPIVVSTMLPSFFVASILFVPTSYVVYVSAVFVSMLSVSFFAVLVALVDVFPTSVRATSVSMTQMFGRVGVLIVTLSLSYLLFNQCKVIIIVISVVLFGIGLVAIMLPITSIEAPRPHPPQKAAERQVR</sequence>
<protein>
    <submittedName>
        <fullName evidence="9">Sugar (And other) transporter</fullName>
    </submittedName>
</protein>
<proteinExistence type="predicted"/>